<dbReference type="EMBL" id="JAUHGV010000005">
    <property type="protein sequence ID" value="MDN4011994.1"/>
    <property type="molecule type" value="Genomic_DNA"/>
</dbReference>
<dbReference type="GO" id="GO:0003677">
    <property type="term" value="F:DNA binding"/>
    <property type="evidence" value="ECO:0007669"/>
    <property type="project" value="InterPro"/>
</dbReference>
<evidence type="ECO:0000313" key="3">
    <source>
        <dbReference type="Proteomes" id="UP001225933"/>
    </source>
</evidence>
<accession>A0AAJ1R467</accession>
<dbReference type="Gene3D" id="3.40.50.300">
    <property type="entry name" value="P-loop containing nucleotide triphosphate hydrolases"/>
    <property type="match status" value="1"/>
</dbReference>
<keyword evidence="2" id="KW-0547">Nucleotide-binding</keyword>
<proteinExistence type="predicted"/>
<name>A0AAJ1R467_9FLAO</name>
<dbReference type="InterPro" id="IPR006935">
    <property type="entry name" value="Helicase/UvrB_N"/>
</dbReference>
<dbReference type="GO" id="GO:0016787">
    <property type="term" value="F:hydrolase activity"/>
    <property type="evidence" value="ECO:0007669"/>
    <property type="project" value="InterPro"/>
</dbReference>
<dbReference type="Pfam" id="PF04851">
    <property type="entry name" value="ResIII"/>
    <property type="match status" value="1"/>
</dbReference>
<dbReference type="GO" id="GO:0004386">
    <property type="term" value="F:helicase activity"/>
    <property type="evidence" value="ECO:0007669"/>
    <property type="project" value="UniProtKB-KW"/>
</dbReference>
<dbReference type="GO" id="GO:0005524">
    <property type="term" value="F:ATP binding"/>
    <property type="evidence" value="ECO:0007669"/>
    <property type="project" value="InterPro"/>
</dbReference>
<comment type="caution">
    <text evidence="2">The sequence shown here is derived from an EMBL/GenBank/DDBJ whole genome shotgun (WGS) entry which is preliminary data.</text>
</comment>
<organism evidence="2 3">
    <name type="scientific">Chryseobacterium gambrini</name>
    <dbReference type="NCBI Taxonomy" id="373672"/>
    <lineage>
        <taxon>Bacteria</taxon>
        <taxon>Pseudomonadati</taxon>
        <taxon>Bacteroidota</taxon>
        <taxon>Flavobacteriia</taxon>
        <taxon>Flavobacteriales</taxon>
        <taxon>Weeksellaceae</taxon>
        <taxon>Chryseobacterium group</taxon>
        <taxon>Chryseobacterium</taxon>
    </lineage>
</organism>
<dbReference type="AlphaFoldDB" id="A0AAJ1R467"/>
<evidence type="ECO:0000313" key="2">
    <source>
        <dbReference type="EMBL" id="MDN4011994.1"/>
    </source>
</evidence>
<dbReference type="Proteomes" id="UP001225933">
    <property type="component" value="Unassembled WGS sequence"/>
</dbReference>
<keyword evidence="2" id="KW-0067">ATP-binding</keyword>
<protein>
    <submittedName>
        <fullName evidence="2">DEAD/DEAH box helicase family protein</fullName>
    </submittedName>
</protein>
<feature type="domain" description="Helicase ATP-binding" evidence="1">
    <location>
        <begin position="67"/>
        <end position="250"/>
    </location>
</feature>
<reference evidence="2" key="1">
    <citation type="submission" date="2023-06" db="EMBL/GenBank/DDBJ databases">
        <title>Two Chryseobacterium gambrini strains from China.</title>
        <authorList>
            <person name="Zeng J."/>
            <person name="Wu Y."/>
        </authorList>
    </citation>
    <scope>NUCLEOTIDE SEQUENCE</scope>
    <source>
        <strain evidence="2">SQ219</strain>
    </source>
</reference>
<keyword evidence="2" id="KW-0378">Hydrolase</keyword>
<dbReference type="InterPro" id="IPR027417">
    <property type="entry name" value="P-loop_NTPase"/>
</dbReference>
<dbReference type="InterPro" id="IPR014001">
    <property type="entry name" value="Helicase_ATP-bd"/>
</dbReference>
<keyword evidence="2" id="KW-0347">Helicase</keyword>
<sequence length="838" mass="97799">MLLDAKLNQFDSFPIEFKEINPEDFMFTLDASGTRVPRTDFEIENGGDKILISPDTNGYINDTLQTHLELAHKNTVVINAPVGQGKSYAIIQTVKRYFDSNERYLVFVVSPFVSLVKQYCDDIEESGVPADQIYSYDNLGRSTGIDYTKREIQVVTANTLLGNPGEDGFKNSDIKREYINTLVTHCEKEGIKVVFIYDEIHDSYHNFQQEYIFNLWKWRNVIQKNFILSATYNEASKVVIEYLAELTNYKIQIIESERVRFVDKQSTLHLYYSSAYNFTSKTIEIDSLIKSLITRKKNVDILCYSKNLAKSLINPKDEIGKLLLDTYGKIKDCTSELNTNQREENTEPTNQYDDEKCNVGTNFKTGVSIKKDNHAFVIIFPSRSTRLPFRNKYGIFSGGVNSVIQALARQRTKGEIHIVLPKPDHFHYDSLDHSGMTTEQKEVFKQYYNLVQHYKAPDSKVKYIKLNRQDFLLREFYENKLKGNVKDEIITIDSLSRSNTLPRLLFPSFQEFKLETGEDFLANEIPFFGGDISSYLTYSALTNQFINCRLQEISFRPVIKFEEGRVQEMLNTVLNHFYGEDYALSLAPFTNFSLFYNDFKTSLFKDYQLLYKKAGGDSFENIVEGTPPAKKFELQLLLFTNKLKEGKLKSLYDEDYSRGDYFSDAIAHTKDLDIDSIDDISYKNRVEFYQTLNYFREKMITSLNEYRRGGDSYHFIPSSYYEEFFTTEDIAKIRKLLNLYKADKLLEIGVFEFKRRFEESKSLKSKLKTFYFILREDFLDIEERVADPKINFLGRRRNVKPVRSIKLIPFNARLNLLEIKNYINLDNLKVYSNLEDLF</sequence>
<gene>
    <name evidence="2" type="ORF">QX233_05965</name>
</gene>
<dbReference type="PROSITE" id="PS51192">
    <property type="entry name" value="HELICASE_ATP_BIND_1"/>
    <property type="match status" value="1"/>
</dbReference>
<dbReference type="RefSeq" id="WP_214587745.1">
    <property type="nucleotide sequence ID" value="NZ_JAUHGV010000005.1"/>
</dbReference>
<dbReference type="SUPFAM" id="SSF52540">
    <property type="entry name" value="P-loop containing nucleoside triphosphate hydrolases"/>
    <property type="match status" value="1"/>
</dbReference>
<evidence type="ECO:0000259" key="1">
    <source>
        <dbReference type="PROSITE" id="PS51192"/>
    </source>
</evidence>